<protein>
    <submittedName>
        <fullName evidence="2">639_t:CDS:1</fullName>
    </submittedName>
</protein>
<evidence type="ECO:0000313" key="2">
    <source>
        <dbReference type="EMBL" id="CAG8504608.1"/>
    </source>
</evidence>
<dbReference type="EMBL" id="CAJVPV010001674">
    <property type="protein sequence ID" value="CAG8504608.1"/>
    <property type="molecule type" value="Genomic_DNA"/>
</dbReference>
<feature type="compositionally biased region" description="Low complexity" evidence="1">
    <location>
        <begin position="94"/>
        <end position="104"/>
    </location>
</feature>
<comment type="caution">
    <text evidence="2">The sequence shown here is derived from an EMBL/GenBank/DDBJ whole genome shotgun (WGS) entry which is preliminary data.</text>
</comment>
<name>A0A9N9F223_9GLOM</name>
<gene>
    <name evidence="2" type="ORF">AMORRO_LOCUS3421</name>
</gene>
<evidence type="ECO:0000256" key="1">
    <source>
        <dbReference type="SAM" id="MobiDB-lite"/>
    </source>
</evidence>
<dbReference type="AlphaFoldDB" id="A0A9N9F223"/>
<organism evidence="2 3">
    <name type="scientific">Acaulospora morrowiae</name>
    <dbReference type="NCBI Taxonomy" id="94023"/>
    <lineage>
        <taxon>Eukaryota</taxon>
        <taxon>Fungi</taxon>
        <taxon>Fungi incertae sedis</taxon>
        <taxon>Mucoromycota</taxon>
        <taxon>Glomeromycotina</taxon>
        <taxon>Glomeromycetes</taxon>
        <taxon>Diversisporales</taxon>
        <taxon>Acaulosporaceae</taxon>
        <taxon>Acaulospora</taxon>
    </lineage>
</organism>
<keyword evidence="3" id="KW-1185">Reference proteome</keyword>
<evidence type="ECO:0000313" key="3">
    <source>
        <dbReference type="Proteomes" id="UP000789342"/>
    </source>
</evidence>
<proteinExistence type="predicted"/>
<sequence length="223" mass="24960">MLGSVISPISLNDIYGIPSGAEAYKNAPCHGSNLYVHPLAVFIYRNRYNSGNTERRFDAKLTSTLKTTKIIPDLSETVKLLGYDIREVRDRVASSNAGSSTSKSPQNYTGIISDPQDGIDAQFKKKKTHEKRSKAREFAINHKREIVICDSTVRNFHKKLNKNPKEDTLDSSKLGVLEQKSEIDTELKSEEREIVMALDLVGRENRCPHYNALGSGFPPMQSC</sequence>
<reference evidence="2" key="1">
    <citation type="submission" date="2021-06" db="EMBL/GenBank/DDBJ databases">
        <authorList>
            <person name="Kallberg Y."/>
            <person name="Tangrot J."/>
            <person name="Rosling A."/>
        </authorList>
    </citation>
    <scope>NUCLEOTIDE SEQUENCE</scope>
    <source>
        <strain evidence="2">CL551</strain>
    </source>
</reference>
<dbReference type="Proteomes" id="UP000789342">
    <property type="component" value="Unassembled WGS sequence"/>
</dbReference>
<accession>A0A9N9F223</accession>
<feature type="region of interest" description="Disordered" evidence="1">
    <location>
        <begin position="92"/>
        <end position="115"/>
    </location>
</feature>